<dbReference type="AlphaFoldDB" id="A0A1Y6BWT1"/>
<organism evidence="2 3">
    <name type="scientific">Pseudobacteriovorax antillogorgiicola</name>
    <dbReference type="NCBI Taxonomy" id="1513793"/>
    <lineage>
        <taxon>Bacteria</taxon>
        <taxon>Pseudomonadati</taxon>
        <taxon>Bdellovibrionota</taxon>
        <taxon>Oligoflexia</taxon>
        <taxon>Oligoflexales</taxon>
        <taxon>Pseudobacteriovoracaceae</taxon>
        <taxon>Pseudobacteriovorax</taxon>
    </lineage>
</organism>
<name>A0A1Y6BWT1_9BACT</name>
<keyword evidence="3" id="KW-1185">Reference proteome</keyword>
<dbReference type="Pfam" id="PF08668">
    <property type="entry name" value="HDOD"/>
    <property type="match status" value="1"/>
</dbReference>
<dbReference type="Gene3D" id="1.10.3210.10">
    <property type="entry name" value="Hypothetical protein af1432"/>
    <property type="match status" value="1"/>
</dbReference>
<dbReference type="Proteomes" id="UP000192907">
    <property type="component" value="Unassembled WGS sequence"/>
</dbReference>
<protein>
    <submittedName>
        <fullName evidence="2">HD-like signal output (HDOD) domain, no enzymatic activity</fullName>
    </submittedName>
</protein>
<feature type="domain" description="HDOD" evidence="1">
    <location>
        <begin position="79"/>
        <end position="275"/>
    </location>
</feature>
<dbReference type="PROSITE" id="PS51833">
    <property type="entry name" value="HDOD"/>
    <property type="match status" value="1"/>
</dbReference>
<dbReference type="PANTHER" id="PTHR33525:SF4">
    <property type="entry name" value="CYCLIC DI-GMP PHOSPHODIESTERASE CDGJ"/>
    <property type="match status" value="1"/>
</dbReference>
<dbReference type="OrthoDB" id="9784953at2"/>
<proteinExistence type="predicted"/>
<dbReference type="InterPro" id="IPR052340">
    <property type="entry name" value="RNase_Y/CdgJ"/>
</dbReference>
<reference evidence="3" key="1">
    <citation type="submission" date="2017-04" db="EMBL/GenBank/DDBJ databases">
        <authorList>
            <person name="Varghese N."/>
            <person name="Submissions S."/>
        </authorList>
    </citation>
    <scope>NUCLEOTIDE SEQUENCE [LARGE SCALE GENOMIC DNA]</scope>
    <source>
        <strain evidence="3">RKEM611</strain>
    </source>
</reference>
<gene>
    <name evidence="2" type="ORF">SAMN06296036_11066</name>
</gene>
<evidence type="ECO:0000313" key="3">
    <source>
        <dbReference type="Proteomes" id="UP000192907"/>
    </source>
</evidence>
<dbReference type="EMBL" id="FWZT01000010">
    <property type="protein sequence ID" value="SMF32916.1"/>
    <property type="molecule type" value="Genomic_DNA"/>
</dbReference>
<sequence>MSEPLKVCNTCGRKFNTPEDFLKETSRWRICDRGNLWFNCGCQSTNMIIKGKYDWYSPENALSGEARSVFNQLPSIKELPHIPHYVMQLQELIQKESTTSRQLADVAKKAPILASNILRIANNQCGVSGSQIESLEHAISYVGLNALKDMVLVAALNTFEFKSEHFKSEDFWEASFLCGRIAEFLAKRFSPDTLPDEAYIAGTLANVGKVVQAITNPDLADQISQDISNVKILGSWSQAEERHNAFDHCILGEIGAMFWGLPEYVIDSIAAHHKKPQSMIASHFTVNDLVTFANQLSHWVLLQPTQMNEALLEASYEKFGLSPAQAEVLINEIMPLKSVA</sequence>
<dbReference type="STRING" id="1513793.SAMN06296036_11066"/>
<dbReference type="InterPro" id="IPR013976">
    <property type="entry name" value="HDOD"/>
</dbReference>
<dbReference type="PANTHER" id="PTHR33525">
    <property type="match status" value="1"/>
</dbReference>
<dbReference type="SUPFAM" id="SSF109604">
    <property type="entry name" value="HD-domain/PDEase-like"/>
    <property type="match status" value="1"/>
</dbReference>
<dbReference type="RefSeq" id="WP_132320762.1">
    <property type="nucleotide sequence ID" value="NZ_FWZT01000010.1"/>
</dbReference>
<evidence type="ECO:0000313" key="2">
    <source>
        <dbReference type="EMBL" id="SMF32916.1"/>
    </source>
</evidence>
<accession>A0A1Y6BWT1</accession>
<evidence type="ECO:0000259" key="1">
    <source>
        <dbReference type="PROSITE" id="PS51833"/>
    </source>
</evidence>